<sequence>MCETEDDENIQTEESGVLPLFPKTGHPIGSENTRKGKIINIEQHELFEAHRYILFNTGNEQVEAFIKNKVPVDLYDLEEKNCPNIEETFWREPNEDICPSERVLDVDVRWSREDLPVDIIDAPSLAQHSQDEAMETSEEEEDDFDDTDWDWMEHMQMNSVTPQTNDQPEEQAEDVSSPNKRVDHTEQSNQPVGPTDDVVIELSSLLGTLARNATICLFDILDWRNMDTKKNLWDYTKYFTSIGYVNDFKLQEKYIIPEAAYNWTMVTIRDAWRRHRSDLKMK</sequence>
<keyword evidence="3" id="KW-1185">Reference proteome</keyword>
<dbReference type="Proteomes" id="UP000004994">
    <property type="component" value="Chromosome 10"/>
</dbReference>
<feature type="compositionally biased region" description="Acidic residues" evidence="1">
    <location>
        <begin position="132"/>
        <end position="144"/>
    </location>
</feature>
<accession>A0A3Q7IDP9</accession>
<proteinExistence type="predicted"/>
<dbReference type="InParanoid" id="A0A3Q7IDP9"/>
<dbReference type="PANTHER" id="PTHR33144">
    <property type="entry name" value="OS10G0409366 PROTEIN-RELATED"/>
    <property type="match status" value="1"/>
</dbReference>
<reference evidence="2" key="2">
    <citation type="submission" date="2019-01" db="UniProtKB">
        <authorList>
            <consortium name="EnsemblPlants"/>
        </authorList>
    </citation>
    <scope>IDENTIFICATION</scope>
    <source>
        <strain evidence="2">cv. Heinz 1706</strain>
    </source>
</reference>
<evidence type="ECO:0000256" key="1">
    <source>
        <dbReference type="SAM" id="MobiDB-lite"/>
    </source>
</evidence>
<evidence type="ECO:0000313" key="2">
    <source>
        <dbReference type="EnsemblPlants" id="Solyc10g039193.1.1"/>
    </source>
</evidence>
<feature type="region of interest" description="Disordered" evidence="1">
    <location>
        <begin position="160"/>
        <end position="195"/>
    </location>
</feature>
<dbReference type="EnsemblPlants" id="Solyc10g039193.1.1">
    <property type="protein sequence ID" value="Solyc10g039193.1.1"/>
    <property type="gene ID" value="Solyc10g039193.1"/>
</dbReference>
<feature type="compositionally biased region" description="Acidic residues" evidence="1">
    <location>
        <begin position="1"/>
        <end position="11"/>
    </location>
</feature>
<reference evidence="2" key="1">
    <citation type="journal article" date="2012" name="Nature">
        <title>The tomato genome sequence provides insights into fleshy fruit evolution.</title>
        <authorList>
            <consortium name="Tomato Genome Consortium"/>
        </authorList>
    </citation>
    <scope>NUCLEOTIDE SEQUENCE [LARGE SCALE GENOMIC DNA]</scope>
    <source>
        <strain evidence="2">cv. Heinz 1706</strain>
    </source>
</reference>
<protein>
    <submittedName>
        <fullName evidence="2">Uncharacterized protein</fullName>
    </submittedName>
</protein>
<dbReference type="PANTHER" id="PTHR33144:SF35">
    <property type="entry name" value="TRANSPOSASE, PTTA_EN_SPM, PLANT-RELATED"/>
    <property type="match status" value="1"/>
</dbReference>
<dbReference type="Gramene" id="Solyc10g039193.1.1">
    <property type="protein sequence ID" value="Solyc10g039193.1.1"/>
    <property type="gene ID" value="Solyc10g039193.1"/>
</dbReference>
<feature type="region of interest" description="Disordered" evidence="1">
    <location>
        <begin position="121"/>
        <end position="144"/>
    </location>
</feature>
<dbReference type="AlphaFoldDB" id="A0A3Q7IDP9"/>
<organism evidence="2">
    <name type="scientific">Solanum lycopersicum</name>
    <name type="common">Tomato</name>
    <name type="synonym">Lycopersicon esculentum</name>
    <dbReference type="NCBI Taxonomy" id="4081"/>
    <lineage>
        <taxon>Eukaryota</taxon>
        <taxon>Viridiplantae</taxon>
        <taxon>Streptophyta</taxon>
        <taxon>Embryophyta</taxon>
        <taxon>Tracheophyta</taxon>
        <taxon>Spermatophyta</taxon>
        <taxon>Magnoliopsida</taxon>
        <taxon>eudicotyledons</taxon>
        <taxon>Gunneridae</taxon>
        <taxon>Pentapetalae</taxon>
        <taxon>asterids</taxon>
        <taxon>lamiids</taxon>
        <taxon>Solanales</taxon>
        <taxon>Solanaceae</taxon>
        <taxon>Solanoideae</taxon>
        <taxon>Solaneae</taxon>
        <taxon>Solanum</taxon>
        <taxon>Solanum subgen. Lycopersicon</taxon>
    </lineage>
</organism>
<name>A0A3Q7IDP9_SOLLC</name>
<feature type="region of interest" description="Disordered" evidence="1">
    <location>
        <begin position="1"/>
        <end position="31"/>
    </location>
</feature>
<evidence type="ECO:0000313" key="3">
    <source>
        <dbReference type="Proteomes" id="UP000004994"/>
    </source>
</evidence>